<evidence type="ECO:0000256" key="6">
    <source>
        <dbReference type="ARBA" id="ARBA00023239"/>
    </source>
</evidence>
<feature type="active site" description="Charge relay system" evidence="9">
    <location>
        <position position="75"/>
    </location>
</feature>
<dbReference type="NCBIfam" id="TIGR03367">
    <property type="entry name" value="queuosine_QueD"/>
    <property type="match status" value="1"/>
</dbReference>
<dbReference type="PANTHER" id="PTHR12589:SF7">
    <property type="entry name" value="6-PYRUVOYL TETRAHYDROBIOPTERIN SYNTHASE"/>
    <property type="match status" value="1"/>
</dbReference>
<keyword evidence="6 8" id="KW-0456">Lyase</keyword>
<dbReference type="AlphaFoldDB" id="A0A1M6IFK0"/>
<evidence type="ECO:0000256" key="1">
    <source>
        <dbReference type="ARBA" id="ARBA00005061"/>
    </source>
</evidence>
<dbReference type="GO" id="GO:0046872">
    <property type="term" value="F:metal ion binding"/>
    <property type="evidence" value="ECO:0007669"/>
    <property type="project" value="UniProtKB-KW"/>
</dbReference>
<evidence type="ECO:0000256" key="4">
    <source>
        <dbReference type="ARBA" id="ARBA00022723"/>
    </source>
</evidence>
<dbReference type="Gene3D" id="3.30.479.10">
    <property type="entry name" value="6-pyruvoyl tetrahydropterin synthase/QueD"/>
    <property type="match status" value="1"/>
</dbReference>
<evidence type="ECO:0000256" key="8">
    <source>
        <dbReference type="PIRNR" id="PIRNR006113"/>
    </source>
</evidence>
<evidence type="ECO:0000256" key="2">
    <source>
        <dbReference type="ARBA" id="ARBA00008900"/>
    </source>
</evidence>
<name>A0A1M6IFK0_9BACT</name>
<dbReference type="UniPathway" id="UPA00391"/>
<organism evidence="11 12">
    <name type="scientific">Tangfeifania diversioriginum</name>
    <dbReference type="NCBI Taxonomy" id="1168035"/>
    <lineage>
        <taxon>Bacteria</taxon>
        <taxon>Pseudomonadati</taxon>
        <taxon>Bacteroidota</taxon>
        <taxon>Bacteroidia</taxon>
        <taxon>Marinilabiliales</taxon>
        <taxon>Prolixibacteraceae</taxon>
        <taxon>Tangfeifania</taxon>
    </lineage>
</organism>
<dbReference type="EC" id="4.-.-.-" evidence="8"/>
<evidence type="ECO:0000256" key="7">
    <source>
        <dbReference type="ARBA" id="ARBA00048807"/>
    </source>
</evidence>
<evidence type="ECO:0000256" key="3">
    <source>
        <dbReference type="ARBA" id="ARBA00018141"/>
    </source>
</evidence>
<dbReference type="Proteomes" id="UP000184050">
    <property type="component" value="Unassembled WGS sequence"/>
</dbReference>
<proteinExistence type="inferred from homology"/>
<evidence type="ECO:0000313" key="11">
    <source>
        <dbReference type="EMBL" id="SHJ33208.1"/>
    </source>
</evidence>
<dbReference type="OrthoDB" id="9804698at2"/>
<accession>A0A1M6IFK0</accession>
<keyword evidence="4 8" id="KW-0479">Metal-binding</keyword>
<keyword evidence="5 8" id="KW-0862">Zinc</keyword>
<comment type="pathway">
    <text evidence="1 8">Purine metabolism; 7-cyano-7-deazaguanine biosynthesis.</text>
</comment>
<dbReference type="InterPro" id="IPR007115">
    <property type="entry name" value="6-PTP_synth/QueD"/>
</dbReference>
<feature type="binding site" evidence="10">
    <location>
        <position position="31"/>
    </location>
    <ligand>
        <name>Zn(2+)</name>
        <dbReference type="ChEBI" id="CHEBI:29105"/>
    </ligand>
</feature>
<feature type="binding site" evidence="10">
    <location>
        <position position="29"/>
    </location>
    <ligand>
        <name>Zn(2+)</name>
        <dbReference type="ChEBI" id="CHEBI:29105"/>
    </ligand>
</feature>
<evidence type="ECO:0000256" key="5">
    <source>
        <dbReference type="ARBA" id="ARBA00022833"/>
    </source>
</evidence>
<sequence length="149" mass="17306">MAKIRVTKRFHFEMAHTLHEYDGLCRNIHGHSYNLEVTLAGEPRNQPGHPKDGMVMDFADLKHLVKSEIVNRFDHSLMVNKLVPEEQTELLRKTSERIILVDFQPTTENIVSYIAEILQEKLPPDVSLFSIRLFETVTAFAEWFAEDNQ</sequence>
<feature type="active site" description="Proton acceptor" evidence="9">
    <location>
        <position position="25"/>
    </location>
</feature>
<dbReference type="EMBL" id="FQZE01000016">
    <property type="protein sequence ID" value="SHJ33208.1"/>
    <property type="molecule type" value="Genomic_DNA"/>
</dbReference>
<evidence type="ECO:0000313" key="12">
    <source>
        <dbReference type="Proteomes" id="UP000184050"/>
    </source>
</evidence>
<dbReference type="InterPro" id="IPR038418">
    <property type="entry name" value="6-PTP_synth/QueD_sf"/>
</dbReference>
<keyword evidence="12" id="KW-1185">Reference proteome</keyword>
<dbReference type="Pfam" id="PF01242">
    <property type="entry name" value="PTPS"/>
    <property type="match status" value="1"/>
</dbReference>
<dbReference type="STRING" id="1168035.SAMN05444280_11688"/>
<dbReference type="GO" id="GO:0008616">
    <property type="term" value="P:tRNA queuosine(34) biosynthetic process"/>
    <property type="evidence" value="ECO:0007669"/>
    <property type="project" value="UniProtKB-KW"/>
</dbReference>
<keyword evidence="8" id="KW-0671">Queuosine biosynthesis</keyword>
<feature type="binding site" evidence="10">
    <location>
        <position position="16"/>
    </location>
    <ligand>
        <name>Zn(2+)</name>
        <dbReference type="ChEBI" id="CHEBI:29105"/>
    </ligand>
</feature>
<dbReference type="PIRSF" id="PIRSF006113">
    <property type="entry name" value="PTP_synth"/>
    <property type="match status" value="1"/>
</dbReference>
<feature type="active site" description="Charge relay system" evidence="9">
    <location>
        <position position="135"/>
    </location>
</feature>
<dbReference type="GO" id="GO:0070497">
    <property type="term" value="F:6-carboxytetrahydropterin synthase activity"/>
    <property type="evidence" value="ECO:0007669"/>
    <property type="project" value="UniProtKB-EC"/>
</dbReference>
<protein>
    <recommendedName>
        <fullName evidence="3 8">6-carboxy-5,6,7,8-tetrahydropterin synthase</fullName>
        <ecNumber evidence="8">4.-.-.-</ecNumber>
    </recommendedName>
</protein>
<dbReference type="SUPFAM" id="SSF55620">
    <property type="entry name" value="Tetrahydrobiopterin biosynthesis enzymes-like"/>
    <property type="match status" value="1"/>
</dbReference>
<comment type="cofactor">
    <cofactor evidence="8 10">
        <name>Zn(2+)</name>
        <dbReference type="ChEBI" id="CHEBI:29105"/>
    </cofactor>
    <text evidence="8 10">Binds 1 zinc ion per subunit.</text>
</comment>
<dbReference type="PANTHER" id="PTHR12589">
    <property type="entry name" value="PYRUVOYL TETRAHYDROBIOPTERIN SYNTHASE"/>
    <property type="match status" value="1"/>
</dbReference>
<gene>
    <name evidence="11" type="ORF">SAMN05444280_11688</name>
</gene>
<comment type="similarity">
    <text evidence="2 8">Belongs to the PTPS family. QueD subfamily.</text>
</comment>
<evidence type="ECO:0000256" key="10">
    <source>
        <dbReference type="PIRSR" id="PIRSR006113-2"/>
    </source>
</evidence>
<evidence type="ECO:0000256" key="9">
    <source>
        <dbReference type="PIRSR" id="PIRSR006113-1"/>
    </source>
</evidence>
<comment type="catalytic activity">
    <reaction evidence="7 8">
        <text>7,8-dihydroneopterin 3'-triphosphate + H2O = 6-carboxy-5,6,7,8-tetrahydropterin + triphosphate + acetaldehyde + 2 H(+)</text>
        <dbReference type="Rhea" id="RHEA:27966"/>
        <dbReference type="ChEBI" id="CHEBI:15343"/>
        <dbReference type="ChEBI" id="CHEBI:15377"/>
        <dbReference type="ChEBI" id="CHEBI:15378"/>
        <dbReference type="ChEBI" id="CHEBI:18036"/>
        <dbReference type="ChEBI" id="CHEBI:58462"/>
        <dbReference type="ChEBI" id="CHEBI:61032"/>
        <dbReference type="EC" id="4.1.2.50"/>
    </reaction>
</comment>
<reference evidence="11 12" key="1">
    <citation type="submission" date="2016-11" db="EMBL/GenBank/DDBJ databases">
        <authorList>
            <person name="Jaros S."/>
            <person name="Januszkiewicz K."/>
            <person name="Wedrychowicz H."/>
        </authorList>
    </citation>
    <scope>NUCLEOTIDE SEQUENCE [LARGE SCALE GENOMIC DNA]</scope>
    <source>
        <strain evidence="11 12">DSM 27063</strain>
    </source>
</reference>
<dbReference type="RefSeq" id="WP_073169546.1">
    <property type="nucleotide sequence ID" value="NZ_FQZE01000016.1"/>
</dbReference>